<dbReference type="InterPro" id="IPR032633">
    <property type="entry name" value="ThiJ-like"/>
</dbReference>
<evidence type="ECO:0000313" key="2">
    <source>
        <dbReference type="Proteomes" id="UP000078142"/>
    </source>
</evidence>
<gene>
    <name evidence="1" type="ORF">A8L59_11040</name>
</gene>
<protein>
    <recommendedName>
        <fullName evidence="3">Intracellular protease/amidase</fullName>
    </recommendedName>
</protein>
<name>A0AAC9FWA0_9PSED</name>
<sequence length="271" mass="29651">MILILLPSADYDPTESSVPWQALRDAGIETRFATPQGLAAYADARLVSIGFGPLNSMLMTRKADLRSYAQMIESAAFRQPLAYADVDPNQFDGLLIPGGHAKGMRSLLESAQARDIALQFFKAEKPVAAVCHGVLLLARTLDPDTGRSVLFGRRVTALLGATMELPAWLMTAPWLGRYFRTYGQTVEAEVSAALSQKSDFVRGPLIAKRDSAQSPQRGFVVRDGQLLTARWPGDCHRFAAEWVALLQNRLAKYPTIKATTDNPHSPPATKP</sequence>
<dbReference type="RefSeq" id="WP_064587166.1">
    <property type="nucleotide sequence ID" value="NZ_CP015852.1"/>
</dbReference>
<proteinExistence type="predicted"/>
<dbReference type="EMBL" id="CP015852">
    <property type="protein sequence ID" value="ANH97924.1"/>
    <property type="molecule type" value="Genomic_DNA"/>
</dbReference>
<dbReference type="Gene3D" id="3.40.50.880">
    <property type="match status" value="1"/>
</dbReference>
<organism evidence="1 2">
    <name type="scientific">Pseudomonas koreensis</name>
    <dbReference type="NCBI Taxonomy" id="198620"/>
    <lineage>
        <taxon>Bacteria</taxon>
        <taxon>Pseudomonadati</taxon>
        <taxon>Pseudomonadota</taxon>
        <taxon>Gammaproteobacteria</taxon>
        <taxon>Pseudomonadales</taxon>
        <taxon>Pseudomonadaceae</taxon>
        <taxon>Pseudomonas</taxon>
    </lineage>
</organism>
<reference evidence="1 2" key="1">
    <citation type="submission" date="2016-05" db="EMBL/GenBank/DDBJ databases">
        <authorList>
            <person name="Wang S."/>
            <person name="Zhu B."/>
        </authorList>
    </citation>
    <scope>NUCLEOTIDE SEQUENCE [LARGE SCALE GENOMIC DNA]</scope>
    <source>
        <strain evidence="1 2">CRS05-R5</strain>
    </source>
</reference>
<evidence type="ECO:0008006" key="3">
    <source>
        <dbReference type="Google" id="ProtNLM"/>
    </source>
</evidence>
<evidence type="ECO:0000313" key="1">
    <source>
        <dbReference type="EMBL" id="ANH97924.1"/>
    </source>
</evidence>
<dbReference type="PANTHER" id="PTHR43068">
    <property type="entry name" value="SLR1854 PROTEIN"/>
    <property type="match status" value="1"/>
</dbReference>
<dbReference type="InterPro" id="IPR029062">
    <property type="entry name" value="Class_I_gatase-like"/>
</dbReference>
<dbReference type="Proteomes" id="UP000078142">
    <property type="component" value="Chromosome"/>
</dbReference>
<dbReference type="PANTHER" id="PTHR43068:SF1">
    <property type="entry name" value="SLR1854 PROTEIN"/>
    <property type="match status" value="1"/>
</dbReference>
<dbReference type="AlphaFoldDB" id="A0AAC9FWA0"/>
<dbReference type="Pfam" id="PF17124">
    <property type="entry name" value="ThiJ_like"/>
    <property type="match status" value="1"/>
</dbReference>
<accession>A0AAC9FWA0</accession>
<dbReference type="SUPFAM" id="SSF52317">
    <property type="entry name" value="Class I glutamine amidotransferase-like"/>
    <property type="match status" value="1"/>
</dbReference>
<dbReference type="GeneID" id="93488914"/>